<dbReference type="Gene3D" id="2.40.110.10">
    <property type="entry name" value="Butyryl-CoA Dehydrogenase, subunit A, domain 2"/>
    <property type="match status" value="1"/>
</dbReference>
<dbReference type="PIRSF" id="PIRSF016578">
    <property type="entry name" value="HsaA"/>
    <property type="match status" value="1"/>
</dbReference>
<feature type="domain" description="Acyl-CoA dehydrogenase/oxidase N-terminal" evidence="6">
    <location>
        <begin position="7"/>
        <end position="116"/>
    </location>
</feature>
<name>A0A326UCL7_THEHA</name>
<accession>A0A326UCL7</accession>
<dbReference type="InterPro" id="IPR013786">
    <property type="entry name" value="AcylCoA_DH/ox_N"/>
</dbReference>
<dbReference type="InterPro" id="IPR046373">
    <property type="entry name" value="Acyl-CoA_Oxase/DH_mid-dom_sf"/>
</dbReference>
<keyword evidence="4" id="KW-0274">FAD</keyword>
<evidence type="ECO:0000259" key="5">
    <source>
        <dbReference type="Pfam" id="PF00441"/>
    </source>
</evidence>
<dbReference type="Pfam" id="PF02771">
    <property type="entry name" value="Acyl-CoA_dh_N"/>
    <property type="match status" value="1"/>
</dbReference>
<evidence type="ECO:0000256" key="4">
    <source>
        <dbReference type="ARBA" id="ARBA00022827"/>
    </source>
</evidence>
<dbReference type="OrthoDB" id="142556at2"/>
<evidence type="ECO:0000256" key="1">
    <source>
        <dbReference type="ARBA" id="ARBA00001974"/>
    </source>
</evidence>
<dbReference type="Pfam" id="PF00441">
    <property type="entry name" value="Acyl-CoA_dh_1"/>
    <property type="match status" value="1"/>
</dbReference>
<feature type="domain" description="Acyl-CoA dehydrogenase/oxidase C-terminal" evidence="5">
    <location>
        <begin position="238"/>
        <end position="353"/>
    </location>
</feature>
<dbReference type="InterPro" id="IPR009100">
    <property type="entry name" value="AcylCoA_DH/oxidase_NM_dom_sf"/>
</dbReference>
<gene>
    <name evidence="7" type="ORF">EI42_00410</name>
</gene>
<dbReference type="AlphaFoldDB" id="A0A326UCL7"/>
<evidence type="ECO:0000259" key="6">
    <source>
        <dbReference type="Pfam" id="PF02771"/>
    </source>
</evidence>
<evidence type="ECO:0000256" key="2">
    <source>
        <dbReference type="ARBA" id="ARBA00009347"/>
    </source>
</evidence>
<dbReference type="InterPro" id="IPR037069">
    <property type="entry name" value="AcylCoA_DH/ox_N_sf"/>
</dbReference>
<dbReference type="InterPro" id="IPR036250">
    <property type="entry name" value="AcylCo_DH-like_C"/>
</dbReference>
<dbReference type="GO" id="GO:0050660">
    <property type="term" value="F:flavin adenine dinucleotide binding"/>
    <property type="evidence" value="ECO:0007669"/>
    <property type="project" value="InterPro"/>
</dbReference>
<dbReference type="GO" id="GO:0003995">
    <property type="term" value="F:acyl-CoA dehydrogenase activity"/>
    <property type="evidence" value="ECO:0007669"/>
    <property type="project" value="TreeGrafter"/>
</dbReference>
<evidence type="ECO:0000313" key="7">
    <source>
        <dbReference type="EMBL" id="PZW36237.1"/>
    </source>
</evidence>
<keyword evidence="8" id="KW-1185">Reference proteome</keyword>
<evidence type="ECO:0000313" key="8">
    <source>
        <dbReference type="Proteomes" id="UP000248806"/>
    </source>
</evidence>
<dbReference type="PANTHER" id="PTHR43884">
    <property type="entry name" value="ACYL-COA DEHYDROGENASE"/>
    <property type="match status" value="1"/>
</dbReference>
<keyword evidence="3" id="KW-0285">Flavoprotein</keyword>
<dbReference type="Gene3D" id="1.20.140.10">
    <property type="entry name" value="Butyryl-CoA Dehydrogenase, subunit A, domain 3"/>
    <property type="match status" value="1"/>
</dbReference>
<comment type="similarity">
    <text evidence="2">Belongs to the acyl-CoA dehydrogenase family.</text>
</comment>
<dbReference type="Proteomes" id="UP000248806">
    <property type="component" value="Unassembled WGS sequence"/>
</dbReference>
<sequence>MLNFSLTTEQEELRQLARTLAREQLRPQGRSADEQGFCSDALWQTITQTGLTRPFAERYGGDGALDAVTLAIIAEEFGYGDAGLALHILGSLIAPLTIALAGTEEQRQKYISLFCRYEEARGALAFAEPFSAYRCEEITTPLYATVDGLSVRQGIKRNVLHGGSAALTVVLARKAGDLCAFVLPETGWQSVPEEERVGLRAAQSATLRLEQVQIPTHCMLDNTEQVTRAALLYCLLRAGVACGIVRATLDYAGQYAQERVAFGRPIVSYQGIAFLLAEMAMKLDAVRLLLWHAASRWDQEAVTAELGGEIEAVQRQALTLAQKATADGVQILGGAGYIQDHPVELWMRHAIAME</sequence>
<comment type="caution">
    <text evidence="7">The sequence shown here is derived from an EMBL/GenBank/DDBJ whole genome shotgun (WGS) entry which is preliminary data.</text>
</comment>
<dbReference type="EMBL" id="QKUF01000001">
    <property type="protein sequence ID" value="PZW36237.1"/>
    <property type="molecule type" value="Genomic_DNA"/>
</dbReference>
<dbReference type="Gene3D" id="1.10.540.10">
    <property type="entry name" value="Acyl-CoA dehydrogenase/oxidase, N-terminal domain"/>
    <property type="match status" value="1"/>
</dbReference>
<organism evidence="7 8">
    <name type="scientific">Thermosporothrix hazakensis</name>
    <dbReference type="NCBI Taxonomy" id="644383"/>
    <lineage>
        <taxon>Bacteria</taxon>
        <taxon>Bacillati</taxon>
        <taxon>Chloroflexota</taxon>
        <taxon>Ktedonobacteria</taxon>
        <taxon>Ktedonobacterales</taxon>
        <taxon>Thermosporotrichaceae</taxon>
        <taxon>Thermosporothrix</taxon>
    </lineage>
</organism>
<reference evidence="7 8" key="1">
    <citation type="submission" date="2018-06" db="EMBL/GenBank/DDBJ databases">
        <title>Genomic Encyclopedia of Archaeal and Bacterial Type Strains, Phase II (KMG-II): from individual species to whole genera.</title>
        <authorList>
            <person name="Goeker M."/>
        </authorList>
    </citation>
    <scope>NUCLEOTIDE SEQUENCE [LARGE SCALE GENOMIC DNA]</scope>
    <source>
        <strain evidence="7 8">ATCC BAA-1881</strain>
    </source>
</reference>
<dbReference type="RefSeq" id="WP_111318313.1">
    <property type="nucleotide sequence ID" value="NZ_BIFX01000001.1"/>
</dbReference>
<evidence type="ECO:0000256" key="3">
    <source>
        <dbReference type="ARBA" id="ARBA00022630"/>
    </source>
</evidence>
<dbReference type="SUPFAM" id="SSF47203">
    <property type="entry name" value="Acyl-CoA dehydrogenase C-terminal domain-like"/>
    <property type="match status" value="1"/>
</dbReference>
<evidence type="ECO:0008006" key="9">
    <source>
        <dbReference type="Google" id="ProtNLM"/>
    </source>
</evidence>
<protein>
    <recommendedName>
        <fullName evidence="9">Alkylation response protein AidB-like acyl-CoA dehydrogenase</fullName>
    </recommendedName>
</protein>
<dbReference type="PANTHER" id="PTHR43884:SF12">
    <property type="entry name" value="ISOVALERYL-COA DEHYDROGENASE, MITOCHONDRIAL-RELATED"/>
    <property type="match status" value="1"/>
</dbReference>
<dbReference type="SUPFAM" id="SSF56645">
    <property type="entry name" value="Acyl-CoA dehydrogenase NM domain-like"/>
    <property type="match status" value="1"/>
</dbReference>
<comment type="cofactor">
    <cofactor evidence="1">
        <name>FAD</name>
        <dbReference type="ChEBI" id="CHEBI:57692"/>
    </cofactor>
</comment>
<dbReference type="InterPro" id="IPR009075">
    <property type="entry name" value="AcylCo_DH/oxidase_C"/>
</dbReference>
<proteinExistence type="inferred from homology"/>